<dbReference type="EC" id="4.6.1.24" evidence="2"/>
<dbReference type="GO" id="GO:0016787">
    <property type="term" value="F:hydrolase activity"/>
    <property type="evidence" value="ECO:0007669"/>
    <property type="project" value="UniProtKB-KW"/>
</dbReference>
<proteinExistence type="inferred from homology"/>
<keyword evidence="6" id="KW-1015">Disulfide bond</keyword>
<feature type="signal peptide" evidence="9">
    <location>
        <begin position="1"/>
        <end position="16"/>
    </location>
</feature>
<evidence type="ECO:0000256" key="7">
    <source>
        <dbReference type="ARBA" id="ARBA00023239"/>
    </source>
</evidence>
<keyword evidence="11" id="KW-1185">Reference proteome</keyword>
<evidence type="ECO:0000313" key="11">
    <source>
        <dbReference type="Proteomes" id="UP000799424"/>
    </source>
</evidence>
<evidence type="ECO:0000256" key="1">
    <source>
        <dbReference type="ARBA" id="ARBA00009006"/>
    </source>
</evidence>
<reference evidence="10" key="1">
    <citation type="journal article" date="2020" name="Stud. Mycol.">
        <title>101 Dothideomycetes genomes: a test case for predicting lifestyles and emergence of pathogens.</title>
        <authorList>
            <person name="Haridas S."/>
            <person name="Albert R."/>
            <person name="Binder M."/>
            <person name="Bloem J."/>
            <person name="Labutti K."/>
            <person name="Salamov A."/>
            <person name="Andreopoulos B."/>
            <person name="Baker S."/>
            <person name="Barry K."/>
            <person name="Bills G."/>
            <person name="Bluhm B."/>
            <person name="Cannon C."/>
            <person name="Castanera R."/>
            <person name="Culley D."/>
            <person name="Daum C."/>
            <person name="Ezra D."/>
            <person name="Gonzalez J."/>
            <person name="Henrissat B."/>
            <person name="Kuo A."/>
            <person name="Liang C."/>
            <person name="Lipzen A."/>
            <person name="Lutzoni F."/>
            <person name="Magnuson J."/>
            <person name="Mondo S."/>
            <person name="Nolan M."/>
            <person name="Ohm R."/>
            <person name="Pangilinan J."/>
            <person name="Park H.-J."/>
            <person name="Ramirez L."/>
            <person name="Alfaro M."/>
            <person name="Sun H."/>
            <person name="Tritt A."/>
            <person name="Yoshinaga Y."/>
            <person name="Zwiers L.-H."/>
            <person name="Turgeon B."/>
            <person name="Goodwin S."/>
            <person name="Spatafora J."/>
            <person name="Crous P."/>
            <person name="Grigoriev I."/>
        </authorList>
    </citation>
    <scope>NUCLEOTIDE SEQUENCE</scope>
    <source>
        <strain evidence="10">CBS 113818</strain>
    </source>
</reference>
<comment type="similarity">
    <text evidence="1">Belongs to the ribonuclease N1/T1 family.</text>
</comment>
<keyword evidence="7" id="KW-0456">Lyase</keyword>
<dbReference type="GO" id="GO:0003723">
    <property type="term" value="F:RNA binding"/>
    <property type="evidence" value="ECO:0007669"/>
    <property type="project" value="InterPro"/>
</dbReference>
<evidence type="ECO:0000256" key="4">
    <source>
        <dbReference type="ARBA" id="ARBA00022759"/>
    </source>
</evidence>
<dbReference type="Proteomes" id="UP000799424">
    <property type="component" value="Unassembled WGS sequence"/>
</dbReference>
<keyword evidence="9" id="KW-0732">Signal</keyword>
<dbReference type="OrthoDB" id="5425539at2759"/>
<dbReference type="Pfam" id="PF00545">
    <property type="entry name" value="Ribonuclease"/>
    <property type="match status" value="1"/>
</dbReference>
<evidence type="ECO:0000313" key="10">
    <source>
        <dbReference type="EMBL" id="KAF2833555.1"/>
    </source>
</evidence>
<dbReference type="PANTHER" id="PTHR42104">
    <property type="entry name" value="EXTRACELLULAR GUANYL-SPECIFIC RIBONUCLEASE RNTA (AFU_ORTHOLOGUE AFUA_4G03230)"/>
    <property type="match status" value="1"/>
</dbReference>
<accession>A0A6A7ALY0</accession>
<comment type="catalytic activity">
    <reaction evidence="8">
        <text>[RNA] containing guanosine + H2O = an [RNA fragment]-3'-guanosine-3'-phosphate + a 5'-hydroxy-ribonucleotide-3'-[RNA fragment].</text>
        <dbReference type="EC" id="4.6.1.24"/>
    </reaction>
</comment>
<evidence type="ECO:0000256" key="3">
    <source>
        <dbReference type="ARBA" id="ARBA00022722"/>
    </source>
</evidence>
<name>A0A6A7ALY0_9PLEO</name>
<dbReference type="InterPro" id="IPR000026">
    <property type="entry name" value="N1-like"/>
</dbReference>
<dbReference type="SUPFAM" id="SSF53933">
    <property type="entry name" value="Microbial ribonucleases"/>
    <property type="match status" value="1"/>
</dbReference>
<evidence type="ECO:0000256" key="9">
    <source>
        <dbReference type="SAM" id="SignalP"/>
    </source>
</evidence>
<protein>
    <recommendedName>
        <fullName evidence="2">ribonuclease T1</fullName>
        <ecNumber evidence="2">4.6.1.24</ecNumber>
    </recommendedName>
</protein>
<gene>
    <name evidence="10" type="ORF">CC86DRAFT_400179</name>
</gene>
<dbReference type="EMBL" id="MU006216">
    <property type="protein sequence ID" value="KAF2833555.1"/>
    <property type="molecule type" value="Genomic_DNA"/>
</dbReference>
<sequence>MRFFAIAALLSVSVYALPQGDYSVVARSAEPEAIAEALAESAELYARAGKTLKVGAEPKKDLTCLRTANPGHPVRNEHKYTKNQLKSAFLTGAKLNAEGKQIGPNRYPHKFNSNQAFPNGCGTNTHEFPIRTDNKVYNGEVTNDIPDRVLYEVKESAKEVRVKFCAAIRHGVGNAFVNCA</sequence>
<evidence type="ECO:0000256" key="5">
    <source>
        <dbReference type="ARBA" id="ARBA00022801"/>
    </source>
</evidence>
<evidence type="ECO:0000256" key="2">
    <source>
        <dbReference type="ARBA" id="ARBA00012549"/>
    </source>
</evidence>
<organism evidence="10 11">
    <name type="scientific">Ophiobolus disseminans</name>
    <dbReference type="NCBI Taxonomy" id="1469910"/>
    <lineage>
        <taxon>Eukaryota</taxon>
        <taxon>Fungi</taxon>
        <taxon>Dikarya</taxon>
        <taxon>Ascomycota</taxon>
        <taxon>Pezizomycotina</taxon>
        <taxon>Dothideomycetes</taxon>
        <taxon>Pleosporomycetidae</taxon>
        <taxon>Pleosporales</taxon>
        <taxon>Pleosporineae</taxon>
        <taxon>Phaeosphaeriaceae</taxon>
        <taxon>Ophiobolus</taxon>
    </lineage>
</organism>
<dbReference type="GO" id="GO:0046589">
    <property type="term" value="F:ribonuclease T1 activity"/>
    <property type="evidence" value="ECO:0007669"/>
    <property type="project" value="UniProtKB-EC"/>
</dbReference>
<keyword evidence="4" id="KW-0255">Endonuclease</keyword>
<dbReference type="AlphaFoldDB" id="A0A6A7ALY0"/>
<dbReference type="InterPro" id="IPR016191">
    <property type="entry name" value="Ribonuclease/ribotoxin"/>
</dbReference>
<keyword evidence="3" id="KW-0540">Nuclease</keyword>
<feature type="chain" id="PRO_5025459018" description="ribonuclease T1" evidence="9">
    <location>
        <begin position="17"/>
        <end position="180"/>
    </location>
</feature>
<keyword evidence="5" id="KW-0378">Hydrolase</keyword>
<evidence type="ECO:0000256" key="8">
    <source>
        <dbReference type="ARBA" id="ARBA00034015"/>
    </source>
</evidence>
<evidence type="ECO:0000256" key="6">
    <source>
        <dbReference type="ARBA" id="ARBA00023157"/>
    </source>
</evidence>
<dbReference type="Gene3D" id="3.10.450.30">
    <property type="entry name" value="Microbial ribonucleases"/>
    <property type="match status" value="1"/>
</dbReference>
<dbReference type="PANTHER" id="PTHR42104:SF1">
    <property type="entry name" value="EXTRACELLULAR GUANYL-SPECIFIC RIBONUCLEASE RNTA (AFU_ORTHOLOGUE AFUA_4G03230)"/>
    <property type="match status" value="1"/>
</dbReference>